<evidence type="ECO:0000313" key="3">
    <source>
        <dbReference type="EMBL" id="KAB1221181.1"/>
    </source>
</evidence>
<accession>A0A6A1W7K0</accession>
<dbReference type="OrthoDB" id="1459550at2759"/>
<name>A0A6A1W7K0_9ROSI</name>
<reference evidence="3 4" key="1">
    <citation type="journal article" date="2019" name="Plant Biotechnol. J.">
        <title>The red bayberry genome and genetic basis of sex determination.</title>
        <authorList>
            <person name="Jia H.M."/>
            <person name="Jia H.J."/>
            <person name="Cai Q.L."/>
            <person name="Wang Y."/>
            <person name="Zhao H.B."/>
            <person name="Yang W.F."/>
            <person name="Wang G.Y."/>
            <person name="Li Y.H."/>
            <person name="Zhan D.L."/>
            <person name="Shen Y.T."/>
            <person name="Niu Q.F."/>
            <person name="Chang L."/>
            <person name="Qiu J."/>
            <person name="Zhao L."/>
            <person name="Xie H.B."/>
            <person name="Fu W.Y."/>
            <person name="Jin J."/>
            <person name="Li X.W."/>
            <person name="Jiao Y."/>
            <person name="Zhou C.C."/>
            <person name="Tu T."/>
            <person name="Chai C.Y."/>
            <person name="Gao J.L."/>
            <person name="Fan L.J."/>
            <person name="van de Weg E."/>
            <person name="Wang J.Y."/>
            <person name="Gao Z.S."/>
        </authorList>
    </citation>
    <scope>NUCLEOTIDE SEQUENCE [LARGE SCALE GENOMIC DNA]</scope>
    <source>
        <tissue evidence="3">Leaves</tissue>
    </source>
</reference>
<feature type="signal peptide" evidence="2">
    <location>
        <begin position="1"/>
        <end position="28"/>
    </location>
</feature>
<feature type="chain" id="PRO_5025444475" evidence="2">
    <location>
        <begin position="29"/>
        <end position="228"/>
    </location>
</feature>
<proteinExistence type="predicted"/>
<feature type="region of interest" description="Disordered" evidence="1">
    <location>
        <begin position="65"/>
        <end position="97"/>
    </location>
</feature>
<dbReference type="Proteomes" id="UP000516437">
    <property type="component" value="Chromosome 2"/>
</dbReference>
<evidence type="ECO:0000313" key="4">
    <source>
        <dbReference type="Proteomes" id="UP000516437"/>
    </source>
</evidence>
<keyword evidence="4" id="KW-1185">Reference proteome</keyword>
<keyword evidence="2" id="KW-0732">Signal</keyword>
<evidence type="ECO:0000256" key="1">
    <source>
        <dbReference type="SAM" id="MobiDB-lite"/>
    </source>
</evidence>
<feature type="region of interest" description="Disordered" evidence="1">
    <location>
        <begin position="110"/>
        <end position="146"/>
    </location>
</feature>
<protein>
    <submittedName>
        <fullName evidence="3">Uncharacterized protein</fullName>
    </submittedName>
</protein>
<dbReference type="EMBL" id="RXIC02000020">
    <property type="protein sequence ID" value="KAB1221181.1"/>
    <property type="molecule type" value="Genomic_DNA"/>
</dbReference>
<comment type="caution">
    <text evidence="3">The sequence shown here is derived from an EMBL/GenBank/DDBJ whole genome shotgun (WGS) entry which is preliminary data.</text>
</comment>
<evidence type="ECO:0000256" key="2">
    <source>
        <dbReference type="SAM" id="SignalP"/>
    </source>
</evidence>
<gene>
    <name evidence="3" type="ORF">CJ030_MR2G012820</name>
</gene>
<dbReference type="AlphaFoldDB" id="A0A6A1W7K0"/>
<sequence length="228" mass="25546">MLLAKGIRFLFSRLGWFGLLVEGLLVLGDNSGGWCNMMAPSGGSGGDKEVTSSNSGNWRQYLNLSDDKERDSAPEPSTARAPALREAAHEPSTSSTWSGSWIEKWLSSEISSSAPNQGPPAVDQNQGGHEARNPPTEVMGPEAPSPSWLKNHIQSVFYKIKGRRTRSDIIERLWEDLRLERASPEKRMKILQIMEEMYRNSDSFQNKNSRLDIDLAVSISDWERNPRD</sequence>
<organism evidence="3 4">
    <name type="scientific">Morella rubra</name>
    <name type="common">Chinese bayberry</name>
    <dbReference type="NCBI Taxonomy" id="262757"/>
    <lineage>
        <taxon>Eukaryota</taxon>
        <taxon>Viridiplantae</taxon>
        <taxon>Streptophyta</taxon>
        <taxon>Embryophyta</taxon>
        <taxon>Tracheophyta</taxon>
        <taxon>Spermatophyta</taxon>
        <taxon>Magnoliopsida</taxon>
        <taxon>eudicotyledons</taxon>
        <taxon>Gunneridae</taxon>
        <taxon>Pentapetalae</taxon>
        <taxon>rosids</taxon>
        <taxon>fabids</taxon>
        <taxon>Fagales</taxon>
        <taxon>Myricaceae</taxon>
        <taxon>Morella</taxon>
    </lineage>
</organism>